<evidence type="ECO:0000313" key="6">
    <source>
        <dbReference type="EMBL" id="OSC96363.1"/>
    </source>
</evidence>
<evidence type="ECO:0000256" key="3">
    <source>
        <dbReference type="ARBA" id="ARBA00022833"/>
    </source>
</evidence>
<evidence type="ECO:0000256" key="2">
    <source>
        <dbReference type="ARBA" id="ARBA00022771"/>
    </source>
</evidence>
<dbReference type="STRING" id="1353009.A0A1Y2I6W9"/>
<dbReference type="SUPFAM" id="SSF144232">
    <property type="entry name" value="HIT/MYND zinc finger-like"/>
    <property type="match status" value="1"/>
</dbReference>
<evidence type="ECO:0000256" key="1">
    <source>
        <dbReference type="ARBA" id="ARBA00022723"/>
    </source>
</evidence>
<dbReference type="Proteomes" id="UP000193067">
    <property type="component" value="Unassembled WGS sequence"/>
</dbReference>
<dbReference type="InterPro" id="IPR002893">
    <property type="entry name" value="Znf_MYND"/>
</dbReference>
<organism evidence="6 7">
    <name type="scientific">Trametes coccinea (strain BRFM310)</name>
    <name type="common">Pycnoporus coccineus</name>
    <dbReference type="NCBI Taxonomy" id="1353009"/>
    <lineage>
        <taxon>Eukaryota</taxon>
        <taxon>Fungi</taxon>
        <taxon>Dikarya</taxon>
        <taxon>Basidiomycota</taxon>
        <taxon>Agaricomycotina</taxon>
        <taxon>Agaricomycetes</taxon>
        <taxon>Polyporales</taxon>
        <taxon>Polyporaceae</taxon>
        <taxon>Trametes</taxon>
    </lineage>
</organism>
<dbReference type="PROSITE" id="PS50865">
    <property type="entry name" value="ZF_MYND_2"/>
    <property type="match status" value="1"/>
</dbReference>
<evidence type="ECO:0000313" key="7">
    <source>
        <dbReference type="Proteomes" id="UP000193067"/>
    </source>
</evidence>
<sequence>MVLPLMGHLVCIREILIREHNGVEHRASHVVLNVSWTVIISSSSPGCHYQWIRAMDVNRLPDALRNDTLLQCGHCSRKHSEEGVKLKRCNACHAAMYCSRECQKAAWPSHRDTCRATQGLKQVDAPQRYAGYESPVFLVNAIRDWVTKQHVALRFLARATVVRACNLGEVFATSESSQVLVYHITPRPSPSVNADWNPGNAFRLDAAFLVDRDYARSGMGYAPSDERWEEWIATCATIAEEARRAIPDDSDEMPFLGIMPTLILIDIIKLSLLAFFPMHGTRYVTTPANDKCRPVFDHIVDMSTWCINQGCVMRINTKRPATGHFEPDVGVYERKENNKWKWQIMKTFDWHAFGHYEKVDERTGEVRSRTDKDPVVSWAMFYNL</sequence>
<accession>A0A1Y2I6W9</accession>
<dbReference type="AlphaFoldDB" id="A0A1Y2I6W9"/>
<reference evidence="6 7" key="1">
    <citation type="journal article" date="2015" name="Biotechnol. Biofuels">
        <title>Enhanced degradation of softwood versus hardwood by the white-rot fungus Pycnoporus coccineus.</title>
        <authorList>
            <person name="Couturier M."/>
            <person name="Navarro D."/>
            <person name="Chevret D."/>
            <person name="Henrissat B."/>
            <person name="Piumi F."/>
            <person name="Ruiz-Duenas F.J."/>
            <person name="Martinez A.T."/>
            <person name="Grigoriev I.V."/>
            <person name="Riley R."/>
            <person name="Lipzen A."/>
            <person name="Berrin J.G."/>
            <person name="Master E.R."/>
            <person name="Rosso M.N."/>
        </authorList>
    </citation>
    <scope>NUCLEOTIDE SEQUENCE [LARGE SCALE GENOMIC DNA]</scope>
    <source>
        <strain evidence="6 7">BRFM310</strain>
    </source>
</reference>
<gene>
    <name evidence="6" type="ORF">PYCCODRAFT_1441098</name>
</gene>
<name>A0A1Y2I6W9_TRAC3</name>
<evidence type="ECO:0000256" key="4">
    <source>
        <dbReference type="PROSITE-ProRule" id="PRU00134"/>
    </source>
</evidence>
<evidence type="ECO:0000259" key="5">
    <source>
        <dbReference type="PROSITE" id="PS50865"/>
    </source>
</evidence>
<dbReference type="EMBL" id="KZ084186">
    <property type="protein sequence ID" value="OSC96363.1"/>
    <property type="molecule type" value="Genomic_DNA"/>
</dbReference>
<feature type="domain" description="MYND-type" evidence="5">
    <location>
        <begin position="72"/>
        <end position="114"/>
    </location>
</feature>
<keyword evidence="1" id="KW-0479">Metal-binding</keyword>
<keyword evidence="2 4" id="KW-0863">Zinc-finger</keyword>
<dbReference type="GO" id="GO:0008270">
    <property type="term" value="F:zinc ion binding"/>
    <property type="evidence" value="ECO:0007669"/>
    <property type="project" value="UniProtKB-KW"/>
</dbReference>
<dbReference type="Pfam" id="PF01753">
    <property type="entry name" value="zf-MYND"/>
    <property type="match status" value="1"/>
</dbReference>
<keyword evidence="7" id="KW-1185">Reference proteome</keyword>
<dbReference type="Gene3D" id="6.10.140.2220">
    <property type="match status" value="1"/>
</dbReference>
<protein>
    <recommendedName>
        <fullName evidence="5">MYND-type domain-containing protein</fullName>
    </recommendedName>
</protein>
<dbReference type="OrthoDB" id="2733483at2759"/>
<keyword evidence="3" id="KW-0862">Zinc</keyword>
<proteinExistence type="predicted"/>
<dbReference type="PROSITE" id="PS01360">
    <property type="entry name" value="ZF_MYND_1"/>
    <property type="match status" value="1"/>
</dbReference>